<name>A0A4C2A3V3_EUMVA</name>
<comment type="caution">
    <text evidence="1">The sequence shown here is derived from an EMBL/GenBank/DDBJ whole genome shotgun (WGS) entry which is preliminary data.</text>
</comment>
<sequence>MSMGISCSTSYRAVSFFSGFVFVLATRDEIRKELPLSFLLVLFEGKLPSKRARSPTVPRGARRVGGLHCEVTPIREWVTTGTNMFMWFSAKPYALSASLN</sequence>
<reference evidence="1 2" key="1">
    <citation type="journal article" date="2019" name="Commun. Biol.">
        <title>The bagworm genome reveals a unique fibroin gene that provides high tensile strength.</title>
        <authorList>
            <person name="Kono N."/>
            <person name="Nakamura H."/>
            <person name="Ohtoshi R."/>
            <person name="Tomita M."/>
            <person name="Numata K."/>
            <person name="Arakawa K."/>
        </authorList>
    </citation>
    <scope>NUCLEOTIDE SEQUENCE [LARGE SCALE GENOMIC DNA]</scope>
</reference>
<gene>
    <name evidence="1" type="ORF">EVAR_83294_1</name>
</gene>
<dbReference type="EMBL" id="BGZK01002620">
    <property type="protein sequence ID" value="GBP95376.1"/>
    <property type="molecule type" value="Genomic_DNA"/>
</dbReference>
<evidence type="ECO:0000313" key="2">
    <source>
        <dbReference type="Proteomes" id="UP000299102"/>
    </source>
</evidence>
<proteinExistence type="predicted"/>
<accession>A0A4C2A3V3</accession>
<dbReference type="OrthoDB" id="8187528at2759"/>
<dbReference type="Proteomes" id="UP000299102">
    <property type="component" value="Unassembled WGS sequence"/>
</dbReference>
<protein>
    <submittedName>
        <fullName evidence="1">Uncharacterized protein</fullName>
    </submittedName>
</protein>
<keyword evidence="2" id="KW-1185">Reference proteome</keyword>
<organism evidence="1 2">
    <name type="scientific">Eumeta variegata</name>
    <name type="common">Bagworm moth</name>
    <name type="synonym">Eumeta japonica</name>
    <dbReference type="NCBI Taxonomy" id="151549"/>
    <lineage>
        <taxon>Eukaryota</taxon>
        <taxon>Metazoa</taxon>
        <taxon>Ecdysozoa</taxon>
        <taxon>Arthropoda</taxon>
        <taxon>Hexapoda</taxon>
        <taxon>Insecta</taxon>
        <taxon>Pterygota</taxon>
        <taxon>Neoptera</taxon>
        <taxon>Endopterygota</taxon>
        <taxon>Lepidoptera</taxon>
        <taxon>Glossata</taxon>
        <taxon>Ditrysia</taxon>
        <taxon>Tineoidea</taxon>
        <taxon>Psychidae</taxon>
        <taxon>Oiketicinae</taxon>
        <taxon>Eumeta</taxon>
    </lineage>
</organism>
<evidence type="ECO:0000313" key="1">
    <source>
        <dbReference type="EMBL" id="GBP95376.1"/>
    </source>
</evidence>
<dbReference type="AlphaFoldDB" id="A0A4C2A3V3"/>